<gene>
    <name evidence="1" type="ORF">AB205_0027750</name>
</gene>
<sequence length="164" mass="18718">MANAVAASSKSTVAIFSKSEESDYSWLSQQLSSIGLDVRSYKISSSNQPQETAFQCKLVILYHNMHDGKLRLTDAKDAMYHEELEMLSIKFGKRRLIVVIDDLVDSDDKIKSQILERQPSTGRFAKDLFLFSMKEKKHLNDKNLTKDGKKLMDKISTIKELLIK</sequence>
<evidence type="ECO:0000313" key="2">
    <source>
        <dbReference type="Proteomes" id="UP000228934"/>
    </source>
</evidence>
<keyword evidence="2" id="KW-1185">Reference proteome</keyword>
<protein>
    <recommendedName>
        <fullName evidence="3">TIR domain-containing protein</fullName>
    </recommendedName>
</protein>
<dbReference type="OrthoDB" id="9904962at2759"/>
<evidence type="ECO:0008006" key="3">
    <source>
        <dbReference type="Google" id="ProtNLM"/>
    </source>
</evidence>
<dbReference type="AlphaFoldDB" id="A0A2G9RG78"/>
<accession>A0A2G9RG78</accession>
<organism evidence="1 2">
    <name type="scientific">Aquarana catesbeiana</name>
    <name type="common">American bullfrog</name>
    <name type="synonym">Rana catesbeiana</name>
    <dbReference type="NCBI Taxonomy" id="8400"/>
    <lineage>
        <taxon>Eukaryota</taxon>
        <taxon>Metazoa</taxon>
        <taxon>Chordata</taxon>
        <taxon>Craniata</taxon>
        <taxon>Vertebrata</taxon>
        <taxon>Euteleostomi</taxon>
        <taxon>Amphibia</taxon>
        <taxon>Batrachia</taxon>
        <taxon>Anura</taxon>
        <taxon>Neobatrachia</taxon>
        <taxon>Ranoidea</taxon>
        <taxon>Ranidae</taxon>
        <taxon>Aquarana</taxon>
    </lineage>
</organism>
<reference evidence="2" key="1">
    <citation type="journal article" date="2017" name="Nat. Commun.">
        <title>The North American bullfrog draft genome provides insight into hormonal regulation of long noncoding RNA.</title>
        <authorList>
            <person name="Hammond S.A."/>
            <person name="Warren R.L."/>
            <person name="Vandervalk B.P."/>
            <person name="Kucuk E."/>
            <person name="Khan H."/>
            <person name="Gibb E.A."/>
            <person name="Pandoh P."/>
            <person name="Kirk H."/>
            <person name="Zhao Y."/>
            <person name="Jones M."/>
            <person name="Mungall A.J."/>
            <person name="Coope R."/>
            <person name="Pleasance S."/>
            <person name="Moore R.A."/>
            <person name="Holt R.A."/>
            <person name="Round J.M."/>
            <person name="Ohora S."/>
            <person name="Walle B.V."/>
            <person name="Veldhoen N."/>
            <person name="Helbing C.C."/>
            <person name="Birol I."/>
        </authorList>
    </citation>
    <scope>NUCLEOTIDE SEQUENCE [LARGE SCALE GENOMIC DNA]</scope>
</reference>
<evidence type="ECO:0000313" key="1">
    <source>
        <dbReference type="EMBL" id="PIO26869.1"/>
    </source>
</evidence>
<dbReference type="EMBL" id="KV941575">
    <property type="protein sequence ID" value="PIO26869.1"/>
    <property type="molecule type" value="Genomic_DNA"/>
</dbReference>
<name>A0A2G9RG78_AQUCT</name>
<dbReference type="Proteomes" id="UP000228934">
    <property type="component" value="Unassembled WGS sequence"/>
</dbReference>
<proteinExistence type="predicted"/>